<accession>A0ABN7WNS3</accession>
<feature type="compositionally biased region" description="Basic and acidic residues" evidence="1">
    <location>
        <begin position="146"/>
        <end position="155"/>
    </location>
</feature>
<keyword evidence="3" id="KW-1185">Reference proteome</keyword>
<gene>
    <name evidence="2" type="ORF">GMARGA_LOCUS32820</name>
</gene>
<feature type="compositionally biased region" description="Polar residues" evidence="1">
    <location>
        <begin position="261"/>
        <end position="273"/>
    </location>
</feature>
<feature type="region of interest" description="Disordered" evidence="1">
    <location>
        <begin position="98"/>
        <end position="176"/>
    </location>
</feature>
<evidence type="ECO:0000256" key="1">
    <source>
        <dbReference type="SAM" id="MobiDB-lite"/>
    </source>
</evidence>
<sequence length="280" mass="31885">MSSIMTEEIQFITISPEKRSDESFNEDDELLMKPPYPYPLAFTRIEDLIFSSNSPRSQAKRKKNKKPPRPQNAWILFLKNFYALHESKGIELSGLASEEDKKIKKQRRSKNPTIQFESHESRNEVTIPKNPLNVKPSKAHQFSKSLENKSKDKQNSKPRCNKNRAIQFGSPESHNEVTTPKYALNVNSNDINFSSADFSFNHELISNSSIQFGSPESHNEVTKPKDALNVNSNDINFSSADFSFYAEYPIDDHELISNSSIQFGSPESHNEVTTPKDALN</sequence>
<dbReference type="Proteomes" id="UP000789901">
    <property type="component" value="Unassembled WGS sequence"/>
</dbReference>
<reference evidence="2 3" key="1">
    <citation type="submission" date="2021-06" db="EMBL/GenBank/DDBJ databases">
        <authorList>
            <person name="Kallberg Y."/>
            <person name="Tangrot J."/>
            <person name="Rosling A."/>
        </authorList>
    </citation>
    <scope>NUCLEOTIDE SEQUENCE [LARGE SCALE GENOMIC DNA]</scope>
    <source>
        <strain evidence="2 3">120-4 pot B 10/14</strain>
    </source>
</reference>
<comment type="caution">
    <text evidence="2">The sequence shown here is derived from an EMBL/GenBank/DDBJ whole genome shotgun (WGS) entry which is preliminary data.</text>
</comment>
<name>A0ABN7WNS3_GIGMA</name>
<dbReference type="EMBL" id="CAJVQB010052626">
    <property type="protein sequence ID" value="CAG8835994.1"/>
    <property type="molecule type" value="Genomic_DNA"/>
</dbReference>
<organism evidence="2 3">
    <name type="scientific">Gigaspora margarita</name>
    <dbReference type="NCBI Taxonomy" id="4874"/>
    <lineage>
        <taxon>Eukaryota</taxon>
        <taxon>Fungi</taxon>
        <taxon>Fungi incertae sedis</taxon>
        <taxon>Mucoromycota</taxon>
        <taxon>Glomeromycotina</taxon>
        <taxon>Glomeromycetes</taxon>
        <taxon>Diversisporales</taxon>
        <taxon>Gigasporaceae</taxon>
        <taxon>Gigaspora</taxon>
    </lineage>
</organism>
<protein>
    <submittedName>
        <fullName evidence="2">16849_t:CDS:1</fullName>
    </submittedName>
</protein>
<feature type="region of interest" description="Disordered" evidence="1">
    <location>
        <begin position="261"/>
        <end position="280"/>
    </location>
</feature>
<feature type="non-terminal residue" evidence="2">
    <location>
        <position position="280"/>
    </location>
</feature>
<evidence type="ECO:0000313" key="3">
    <source>
        <dbReference type="Proteomes" id="UP000789901"/>
    </source>
</evidence>
<proteinExistence type="predicted"/>
<evidence type="ECO:0000313" key="2">
    <source>
        <dbReference type="EMBL" id="CAG8835994.1"/>
    </source>
</evidence>